<dbReference type="InterPro" id="IPR029058">
    <property type="entry name" value="AB_hydrolase_fold"/>
</dbReference>
<feature type="domain" description="Serine aminopeptidase S33" evidence="2">
    <location>
        <begin position="74"/>
        <end position="274"/>
    </location>
</feature>
<dbReference type="Proteomes" id="UP000281985">
    <property type="component" value="Unassembled WGS sequence"/>
</dbReference>
<comment type="caution">
    <text evidence="3">The sequence shown here is derived from an EMBL/GenBank/DDBJ whole genome shotgun (WGS) entry which is preliminary data.</text>
</comment>
<keyword evidence="1" id="KW-0732">Signal</keyword>
<dbReference type="PANTHER" id="PTHR43265:SF1">
    <property type="entry name" value="ESTERASE ESTD"/>
    <property type="match status" value="1"/>
</dbReference>
<keyword evidence="3" id="KW-0378">Hydrolase</keyword>
<dbReference type="InterPro" id="IPR022742">
    <property type="entry name" value="Hydrolase_4"/>
</dbReference>
<evidence type="ECO:0000313" key="3">
    <source>
        <dbReference type="EMBL" id="RMB60446.1"/>
    </source>
</evidence>
<sequence length="311" mass="34500">MQKLLALLLCIVPSLVYGQLPINDNKSSDIKINDFVVGTLLKPAQPSQTLIIIIPGEGAVDRDGNSKMARNNSLKKLAEGLAEQGIATFRYDKRVLTLLKKRALQENKLRFDNFIEDALATVQYFNDRNIFNNIYILGHSQGSLVGIVAAQQSKVKGVISLNGPGQSIDKTIVSQIELQMPDLKENAENAFATLKEKGQVKDYGPALSSIFRKDLQPFMSSWMAYNPRREIRKLKIPTLIIGGTKDLQASVAEAEILKKSKPDAELVIIENMNHLGFEITGDDLENSKSYNETNRPVMPALIETISAFIEN</sequence>
<dbReference type="GO" id="GO:0052689">
    <property type="term" value="F:carboxylic ester hydrolase activity"/>
    <property type="evidence" value="ECO:0007669"/>
    <property type="project" value="TreeGrafter"/>
</dbReference>
<dbReference type="OrthoDB" id="9809549at2"/>
<organism evidence="3 4">
    <name type="scientific">Dokdonia sinensis</name>
    <dbReference type="NCBI Taxonomy" id="2479847"/>
    <lineage>
        <taxon>Bacteria</taxon>
        <taxon>Pseudomonadati</taxon>
        <taxon>Bacteroidota</taxon>
        <taxon>Flavobacteriia</taxon>
        <taxon>Flavobacteriales</taxon>
        <taxon>Flavobacteriaceae</taxon>
        <taxon>Dokdonia</taxon>
    </lineage>
</organism>
<evidence type="ECO:0000256" key="1">
    <source>
        <dbReference type="SAM" id="SignalP"/>
    </source>
</evidence>
<dbReference type="SUPFAM" id="SSF53474">
    <property type="entry name" value="alpha/beta-Hydrolases"/>
    <property type="match status" value="1"/>
</dbReference>
<dbReference type="Pfam" id="PF12146">
    <property type="entry name" value="Hydrolase_4"/>
    <property type="match status" value="1"/>
</dbReference>
<dbReference type="EMBL" id="REFV01000005">
    <property type="protein sequence ID" value="RMB60446.1"/>
    <property type="molecule type" value="Genomic_DNA"/>
</dbReference>
<feature type="signal peptide" evidence="1">
    <location>
        <begin position="1"/>
        <end position="18"/>
    </location>
</feature>
<dbReference type="PANTHER" id="PTHR43265">
    <property type="entry name" value="ESTERASE ESTD"/>
    <property type="match status" value="1"/>
</dbReference>
<accession>A0A3M0GSZ6</accession>
<dbReference type="AlphaFoldDB" id="A0A3M0GSZ6"/>
<reference evidence="3 4" key="1">
    <citation type="submission" date="2018-10" db="EMBL/GenBank/DDBJ databases">
        <title>Dokdonia luteus sp. nov., isolated from sea water.</title>
        <authorList>
            <person name="Zhou L.Y."/>
            <person name="Du Z.J."/>
        </authorList>
    </citation>
    <scope>NUCLEOTIDE SEQUENCE [LARGE SCALE GENOMIC DNA]</scope>
    <source>
        <strain evidence="3 4">SH27</strain>
    </source>
</reference>
<keyword evidence="4" id="KW-1185">Reference proteome</keyword>
<proteinExistence type="predicted"/>
<protein>
    <submittedName>
        <fullName evidence="3">Alpha/beta hydrolase</fullName>
    </submittedName>
</protein>
<feature type="chain" id="PRO_5018118560" evidence="1">
    <location>
        <begin position="19"/>
        <end position="311"/>
    </location>
</feature>
<gene>
    <name evidence="3" type="ORF">EAX61_06380</name>
</gene>
<evidence type="ECO:0000259" key="2">
    <source>
        <dbReference type="Pfam" id="PF12146"/>
    </source>
</evidence>
<evidence type="ECO:0000313" key="4">
    <source>
        <dbReference type="Proteomes" id="UP000281985"/>
    </source>
</evidence>
<name>A0A3M0GSZ6_9FLAO</name>
<dbReference type="Gene3D" id="3.40.50.1820">
    <property type="entry name" value="alpha/beta hydrolase"/>
    <property type="match status" value="1"/>
</dbReference>
<dbReference type="InterPro" id="IPR053145">
    <property type="entry name" value="AB_hydrolase_Est10"/>
</dbReference>
<dbReference type="RefSeq" id="WP_121916850.1">
    <property type="nucleotide sequence ID" value="NZ_REFV01000005.1"/>
</dbReference>